<dbReference type="Proteomes" id="UP000249324">
    <property type="component" value="Unassembled WGS sequence"/>
</dbReference>
<dbReference type="InterPro" id="IPR012349">
    <property type="entry name" value="Split_barrel_FMN-bd"/>
</dbReference>
<dbReference type="STRING" id="1111738.GCA_000427905_01094"/>
<evidence type="ECO:0000259" key="2">
    <source>
        <dbReference type="Pfam" id="PF01243"/>
    </source>
</evidence>
<reference evidence="3" key="2">
    <citation type="submission" date="2018-05" db="EMBL/GenBank/DDBJ databases">
        <authorList>
            <person name="Moura L."/>
            <person name="Setubal J.C."/>
        </authorList>
    </citation>
    <scope>NUCLEOTIDE SEQUENCE</scope>
    <source>
        <strain evidence="3">ZC4RG45</strain>
    </source>
</reference>
<comment type="caution">
    <text evidence="4">The sequence shown here is derived from an EMBL/GenBank/DDBJ whole genome shotgun (WGS) entry which is preliminary data.</text>
</comment>
<dbReference type="GO" id="GO:0070967">
    <property type="term" value="F:coenzyme F420 binding"/>
    <property type="evidence" value="ECO:0007669"/>
    <property type="project" value="TreeGrafter"/>
</dbReference>
<dbReference type="EMBL" id="QGUI01000875">
    <property type="protein sequence ID" value="PZM90344.1"/>
    <property type="molecule type" value="Genomic_DNA"/>
</dbReference>
<evidence type="ECO:0000256" key="1">
    <source>
        <dbReference type="ARBA" id="ARBA00023002"/>
    </source>
</evidence>
<dbReference type="InterPro" id="IPR052019">
    <property type="entry name" value="F420H2_bilvrd_red/Heme_oxyg"/>
</dbReference>
<sequence length="173" mass="18728">MASEDADDLPGAKDIEDLSRARLAPEGRAELFAEQTECVLSFLEDGLPTAVVLSYLVDEHGHFWFATVEGRRQVRGVDADPRVAVVVSSAGTGLPGRRMVALRGRARVHRDRAVVMDRVRRLAPRLAPGDPEAFVRLLDSPNRVVIEVVPTEVTASHDSTRLAGDGRGGPARS</sequence>
<dbReference type="PANTHER" id="PTHR35176:SF6">
    <property type="entry name" value="HEME OXYGENASE HI_0854-RELATED"/>
    <property type="match status" value="1"/>
</dbReference>
<evidence type="ECO:0000313" key="4">
    <source>
        <dbReference type="EMBL" id="PZM90344.1"/>
    </source>
</evidence>
<keyword evidence="1" id="KW-0560">Oxidoreductase</keyword>
<dbReference type="GO" id="GO:0005829">
    <property type="term" value="C:cytosol"/>
    <property type="evidence" value="ECO:0007669"/>
    <property type="project" value="TreeGrafter"/>
</dbReference>
<feature type="domain" description="Pyridoxamine 5'-phosphate oxidase N-terminal" evidence="2">
    <location>
        <begin position="30"/>
        <end position="155"/>
    </location>
</feature>
<proteinExistence type="predicted"/>
<dbReference type="AlphaFoldDB" id="A0A2W4IUI6"/>
<organism evidence="4">
    <name type="scientific">Thermocrispum agreste</name>
    <dbReference type="NCBI Taxonomy" id="37925"/>
    <lineage>
        <taxon>Bacteria</taxon>
        <taxon>Bacillati</taxon>
        <taxon>Actinomycetota</taxon>
        <taxon>Actinomycetes</taxon>
        <taxon>Pseudonocardiales</taxon>
        <taxon>Pseudonocardiaceae</taxon>
        <taxon>Thermocrispum</taxon>
    </lineage>
</organism>
<protein>
    <submittedName>
        <fullName evidence="3">Pyridoxamine 5'-phosphate oxidase family protein</fullName>
    </submittedName>
</protein>
<evidence type="ECO:0000313" key="3">
    <source>
        <dbReference type="EMBL" id="MFO7191096.1"/>
    </source>
</evidence>
<reference evidence="4" key="1">
    <citation type="submission" date="2018-05" db="EMBL/GenBank/DDBJ databases">
        <authorList>
            <person name="Lanie J.A."/>
            <person name="Ng W.-L."/>
            <person name="Kazmierczak K.M."/>
            <person name="Andrzejewski T.M."/>
            <person name="Davidsen T.M."/>
            <person name="Wayne K.J."/>
            <person name="Tettelin H."/>
            <person name="Glass J.I."/>
            <person name="Rusch D."/>
            <person name="Podicherti R."/>
            <person name="Tsui H.-C.T."/>
            <person name="Winkler M.E."/>
        </authorList>
    </citation>
    <scope>NUCLEOTIDE SEQUENCE</scope>
    <source>
        <strain evidence="4">ZC4RG45</strain>
    </source>
</reference>
<gene>
    <name evidence="3" type="ORF">DIU77_002490</name>
    <name evidence="4" type="ORF">DIU77_18065</name>
</gene>
<reference evidence="3" key="4">
    <citation type="submission" date="2023-08" db="EMBL/GenBank/DDBJ databases">
        <authorList>
            <person name="Guima S.E.S."/>
            <person name="Martins L.F."/>
            <person name="Silva A.M."/>
            <person name="Setubal J.C."/>
        </authorList>
    </citation>
    <scope>NUCLEOTIDE SEQUENCE</scope>
    <source>
        <strain evidence="3">ZC4RG45</strain>
    </source>
</reference>
<accession>A0A2W4IUI6</accession>
<reference evidence="3 5" key="3">
    <citation type="journal article" date="2021" name="BMC Genomics">
        <title>Genome-resolved metagenome and metatranscriptome analyses of thermophilic composting reveal key bacterial players and their metabolic interactions.</title>
        <authorList>
            <person name="Braga L.P.P."/>
            <person name="Pereira R.V."/>
            <person name="Martins L.F."/>
            <person name="Moura L.M.S."/>
            <person name="Sanchez F.B."/>
            <person name="Patane J.S.L."/>
            <person name="da Silva A.M."/>
            <person name="Setubal J.C."/>
        </authorList>
    </citation>
    <scope>NUCLEOTIDE SEQUENCE [LARGE SCALE GENOMIC DNA]</scope>
    <source>
        <strain evidence="3">ZC4RG45</strain>
    </source>
</reference>
<evidence type="ECO:0000313" key="5">
    <source>
        <dbReference type="Proteomes" id="UP000249324"/>
    </source>
</evidence>
<dbReference type="InterPro" id="IPR011576">
    <property type="entry name" value="Pyridox_Oxase_N"/>
</dbReference>
<dbReference type="Pfam" id="PF01243">
    <property type="entry name" value="PNPOx_N"/>
    <property type="match status" value="1"/>
</dbReference>
<dbReference type="EMBL" id="QGUI02000015">
    <property type="protein sequence ID" value="MFO7191096.1"/>
    <property type="molecule type" value="Genomic_DNA"/>
</dbReference>
<dbReference type="SUPFAM" id="SSF50475">
    <property type="entry name" value="FMN-binding split barrel"/>
    <property type="match status" value="1"/>
</dbReference>
<dbReference type="Gene3D" id="2.30.110.10">
    <property type="entry name" value="Electron Transport, Fmn-binding Protein, Chain A"/>
    <property type="match status" value="1"/>
</dbReference>
<name>A0A2W4IUI6_9PSEU</name>
<dbReference type="PANTHER" id="PTHR35176">
    <property type="entry name" value="HEME OXYGENASE HI_0854-RELATED"/>
    <property type="match status" value="1"/>
</dbReference>
<dbReference type="GO" id="GO:0016627">
    <property type="term" value="F:oxidoreductase activity, acting on the CH-CH group of donors"/>
    <property type="evidence" value="ECO:0007669"/>
    <property type="project" value="TreeGrafter"/>
</dbReference>